<organism evidence="2 3">
    <name type="scientific">Nonomuraea montanisoli</name>
    <dbReference type="NCBI Taxonomy" id="2741721"/>
    <lineage>
        <taxon>Bacteria</taxon>
        <taxon>Bacillati</taxon>
        <taxon>Actinomycetota</taxon>
        <taxon>Actinomycetes</taxon>
        <taxon>Streptosporangiales</taxon>
        <taxon>Streptosporangiaceae</taxon>
        <taxon>Nonomuraea</taxon>
    </lineage>
</organism>
<protein>
    <submittedName>
        <fullName evidence="2">CU044_5270 family protein</fullName>
    </submittedName>
</protein>
<comment type="caution">
    <text evidence="2">The sequence shown here is derived from an EMBL/GenBank/DDBJ whole genome shotgun (WGS) entry which is preliminary data.</text>
</comment>
<reference evidence="2 3" key="1">
    <citation type="submission" date="2020-06" db="EMBL/GenBank/DDBJ databases">
        <title>Nonomuraea sp. SMC257, a novel actinomycete isolated from soil.</title>
        <authorList>
            <person name="Chanama M."/>
        </authorList>
    </citation>
    <scope>NUCLEOTIDE SEQUENCE [LARGE SCALE GENOMIC DNA]</scope>
    <source>
        <strain evidence="2 3">SMC257</strain>
    </source>
</reference>
<keyword evidence="1" id="KW-0472">Membrane</keyword>
<evidence type="ECO:0000313" key="3">
    <source>
        <dbReference type="Proteomes" id="UP000586042"/>
    </source>
</evidence>
<dbReference type="EMBL" id="JABWGN010000011">
    <property type="protein sequence ID" value="NUW35499.1"/>
    <property type="molecule type" value="Genomic_DNA"/>
</dbReference>
<proteinExistence type="predicted"/>
<keyword evidence="1" id="KW-1133">Transmembrane helix</keyword>
<gene>
    <name evidence="2" type="ORF">HTZ77_29305</name>
</gene>
<evidence type="ECO:0000313" key="2">
    <source>
        <dbReference type="EMBL" id="NUW35499.1"/>
    </source>
</evidence>
<keyword evidence="3" id="KW-1185">Reference proteome</keyword>
<accession>A0A7Y6IEW1</accession>
<dbReference type="RefSeq" id="WP_175593030.1">
    <property type="nucleotide sequence ID" value="NZ_JABWGN010000011.1"/>
</dbReference>
<dbReference type="NCBIfam" id="NF038083">
    <property type="entry name" value="CU044_5270_fam"/>
    <property type="match status" value="1"/>
</dbReference>
<keyword evidence="1" id="KW-0812">Transmembrane</keyword>
<name>A0A7Y6IEW1_9ACTN</name>
<dbReference type="AlphaFoldDB" id="A0A7Y6IEW1"/>
<sequence length="335" mass="36464">MTQLERFRAEVPQPGPARVRRHEERLLAAIARDAGGAPERGRRTPRLRLLGLAAGLAAAVTAGVVVVARPGAEAPQIIHPMPVAASEVLERAAEHASRAPELHPEPGQFLVFESRTMNPSYGTDRYLYRTWRKVWLPVRGDATGGVIDGENLPPEPFPGWPVPAEAYEGVGRRSGPEKLADFDDRVEYLRSDYDYVSRLPTEPQKMYEHLYTELGNGPRDDAEAWNRVRGLLTEAYLPRAQRVALFRAAAAIPGVTTVRHAVDAAGRTGIAAARTDPVAGRRDEFIFDPKTYLYLGERSVVTDAAKAEAPVGTVLTSSAQLSVSVADHAPAVKGD</sequence>
<feature type="transmembrane region" description="Helical" evidence="1">
    <location>
        <begin position="49"/>
        <end position="68"/>
    </location>
</feature>
<evidence type="ECO:0000256" key="1">
    <source>
        <dbReference type="SAM" id="Phobius"/>
    </source>
</evidence>
<dbReference type="Proteomes" id="UP000586042">
    <property type="component" value="Unassembled WGS sequence"/>
</dbReference>
<dbReference type="InterPro" id="IPR047789">
    <property type="entry name" value="CU044_5270-like"/>
</dbReference>